<proteinExistence type="predicted"/>
<dbReference type="STRING" id="673521.SAMN05660991_01235"/>
<dbReference type="OrthoDB" id="5171545at2"/>
<keyword evidence="5" id="KW-1185">Reference proteome</keyword>
<evidence type="ECO:0000313" key="4">
    <source>
        <dbReference type="EMBL" id="SEO67985.1"/>
    </source>
</evidence>
<name>A0A1H8RNP0_9ACTN</name>
<dbReference type="Pfam" id="PF24088">
    <property type="entry name" value="DUF7373"/>
    <property type="match status" value="1"/>
</dbReference>
<accession>A0A1H8RNP0</accession>
<feature type="chain" id="PRO_5039673101" description="DUF7373 domain-containing protein" evidence="2">
    <location>
        <begin position="20"/>
        <end position="401"/>
    </location>
</feature>
<reference evidence="5" key="1">
    <citation type="submission" date="2016-10" db="EMBL/GenBank/DDBJ databases">
        <authorList>
            <person name="Varghese N."/>
            <person name="Submissions S."/>
        </authorList>
    </citation>
    <scope>NUCLEOTIDE SEQUENCE [LARGE SCALE GENOMIC DNA]</scope>
    <source>
        <strain evidence="5">DSM 45413</strain>
    </source>
</reference>
<feature type="compositionally biased region" description="Low complexity" evidence="1">
    <location>
        <begin position="28"/>
        <end position="50"/>
    </location>
</feature>
<dbReference type="AlphaFoldDB" id="A0A1H8RNP0"/>
<evidence type="ECO:0000256" key="2">
    <source>
        <dbReference type="SAM" id="SignalP"/>
    </source>
</evidence>
<dbReference type="EMBL" id="FOEE01000003">
    <property type="protein sequence ID" value="SEO67985.1"/>
    <property type="molecule type" value="Genomic_DNA"/>
</dbReference>
<organism evidence="4 5">
    <name type="scientific">Trujillonella endophytica</name>
    <dbReference type="NCBI Taxonomy" id="673521"/>
    <lineage>
        <taxon>Bacteria</taxon>
        <taxon>Bacillati</taxon>
        <taxon>Actinomycetota</taxon>
        <taxon>Actinomycetes</taxon>
        <taxon>Geodermatophilales</taxon>
        <taxon>Geodermatophilaceae</taxon>
        <taxon>Trujillonella</taxon>
    </lineage>
</organism>
<feature type="compositionally biased region" description="Pro residues" evidence="1">
    <location>
        <begin position="51"/>
        <end position="62"/>
    </location>
</feature>
<dbReference type="Proteomes" id="UP000198960">
    <property type="component" value="Unassembled WGS sequence"/>
</dbReference>
<evidence type="ECO:0000259" key="3">
    <source>
        <dbReference type="Pfam" id="PF24088"/>
    </source>
</evidence>
<evidence type="ECO:0000256" key="1">
    <source>
        <dbReference type="SAM" id="MobiDB-lite"/>
    </source>
</evidence>
<evidence type="ECO:0000313" key="5">
    <source>
        <dbReference type="Proteomes" id="UP000198960"/>
    </source>
</evidence>
<protein>
    <recommendedName>
        <fullName evidence="3">DUF7373 domain-containing protein</fullName>
    </recommendedName>
</protein>
<dbReference type="PROSITE" id="PS51257">
    <property type="entry name" value="PROKAR_LIPOPROTEIN"/>
    <property type="match status" value="1"/>
</dbReference>
<sequence length="401" mass="42326">MTRGWWARTAGLLLLTAVAGCTSTVEGTASPATTVEPTPTTSSAPATTEPSEPPLDIIPPPPRGVGLLLEAHRIASVTALVETSFPDRTEACFPSGPSTSPDALESVYFTAGTAAGILEDYGFVTAWGQCNQTADGSSATLTLVMELSDPEAAARAANELVDAQAIDGFQVVPVETDGGALLLQEGDRATVQAFLPFGRTVAYVWHEGLASAAAADLTRLLADQEALLRNFTPTPQADVPNLPTDPDGLQAMTLDPPGDFNDFSGPYDFEGYLRIAIDPGRERELLGANGFAGFYAKQSDEGDALYAVAVYRFGSTEQTNAVYNGFRELETTAFGGTPFVLPAIPEAPCFVFDQGGGQFYQRCYVGFRTLLASVDVGGLTAADDYTRMNELLPAQRALIAD</sequence>
<keyword evidence="2" id="KW-0732">Signal</keyword>
<feature type="domain" description="DUF7373" evidence="3">
    <location>
        <begin position="62"/>
        <end position="243"/>
    </location>
</feature>
<feature type="signal peptide" evidence="2">
    <location>
        <begin position="1"/>
        <end position="19"/>
    </location>
</feature>
<feature type="region of interest" description="Disordered" evidence="1">
    <location>
        <begin position="27"/>
        <end position="62"/>
    </location>
</feature>
<dbReference type="RefSeq" id="WP_091941215.1">
    <property type="nucleotide sequence ID" value="NZ_FOEE01000003.1"/>
</dbReference>
<dbReference type="InterPro" id="IPR055797">
    <property type="entry name" value="DUF7373"/>
</dbReference>
<gene>
    <name evidence="4" type="ORF">SAMN05660991_01235</name>
</gene>